<protein>
    <submittedName>
        <fullName evidence="2">Peptidase S1 domain-containing protein</fullName>
    </submittedName>
</protein>
<accession>A0AC35TJA5</accession>
<reference evidence="2" key="1">
    <citation type="submission" date="2016-11" db="UniProtKB">
        <authorList>
            <consortium name="WormBaseParasite"/>
        </authorList>
    </citation>
    <scope>IDENTIFICATION</scope>
    <source>
        <strain evidence="2">KR3021</strain>
    </source>
</reference>
<proteinExistence type="predicted"/>
<evidence type="ECO:0000313" key="2">
    <source>
        <dbReference type="WBParaSite" id="RSKR_0000127500.1"/>
    </source>
</evidence>
<dbReference type="Proteomes" id="UP000095286">
    <property type="component" value="Unplaced"/>
</dbReference>
<dbReference type="WBParaSite" id="RSKR_0000127500.1">
    <property type="protein sequence ID" value="RSKR_0000127500.1"/>
    <property type="gene ID" value="RSKR_0000127500"/>
</dbReference>
<name>A0AC35TJA5_9BILA</name>
<evidence type="ECO:0000313" key="1">
    <source>
        <dbReference type="Proteomes" id="UP000095286"/>
    </source>
</evidence>
<organism evidence="1 2">
    <name type="scientific">Rhabditophanes sp. KR3021</name>
    <dbReference type="NCBI Taxonomy" id="114890"/>
    <lineage>
        <taxon>Eukaryota</taxon>
        <taxon>Metazoa</taxon>
        <taxon>Ecdysozoa</taxon>
        <taxon>Nematoda</taxon>
        <taxon>Chromadorea</taxon>
        <taxon>Rhabditida</taxon>
        <taxon>Tylenchina</taxon>
        <taxon>Panagrolaimomorpha</taxon>
        <taxon>Strongyloidoidea</taxon>
        <taxon>Alloionematidae</taxon>
        <taxon>Rhabditophanes</taxon>
    </lineage>
</organism>
<sequence length="255" mass="28348">MDLSFGSRIVGGNISSSWPWIAQLVNYENKILCGATLLGDEFLLSAAHCFGHNEGGTDPTKYTIVLGDNRTGEGTYHDLKSISVHPLYYAGRETVRNDIALLRLTKKVKRSSDVNSICLNKLPTPNYKVCVIAGYGSLSESGPYPAFLREAFVPIIPNYICNDYMHYRGKLDIFSTLCAGYSEGKIDSCKGDSGGPLMCEVNGFWEIHGIVSYGHGCARRGKPGVYTNLHNMKAWLLFEFWKNDKKLDNFYSTSK</sequence>